<dbReference type="EMBL" id="BK014738">
    <property type="protein sequence ID" value="DAD73553.1"/>
    <property type="molecule type" value="Genomic_DNA"/>
</dbReference>
<reference evidence="1" key="1">
    <citation type="journal article" date="2021" name="Proc. Natl. Acad. Sci. U.S.A.">
        <title>A Catalog of Tens of Thousands of Viruses from Human Metagenomes Reveals Hidden Associations with Chronic Diseases.</title>
        <authorList>
            <person name="Tisza M.J."/>
            <person name="Buck C.B."/>
        </authorList>
    </citation>
    <scope>NUCLEOTIDE SEQUENCE</scope>
    <source>
        <strain evidence="1">CtM3g2</strain>
    </source>
</reference>
<protein>
    <submittedName>
        <fullName evidence="1">Uncharacterized protein</fullName>
    </submittedName>
</protein>
<name>A0A8S5LU39_9CAUD</name>
<accession>A0A8S5LU39</accession>
<sequence>MLSSRVGEEVVWGNLMTPTLLHPLTVRESETDIYT</sequence>
<evidence type="ECO:0000313" key="1">
    <source>
        <dbReference type="EMBL" id="DAD73553.1"/>
    </source>
</evidence>
<proteinExistence type="predicted"/>
<organism evidence="1">
    <name type="scientific">Siphoviridae sp. ctM3g2</name>
    <dbReference type="NCBI Taxonomy" id="2826255"/>
    <lineage>
        <taxon>Viruses</taxon>
        <taxon>Duplodnaviria</taxon>
        <taxon>Heunggongvirae</taxon>
        <taxon>Uroviricota</taxon>
        <taxon>Caudoviricetes</taxon>
    </lineage>
</organism>